<name>A0A4Q2UHT1_9BACT</name>
<evidence type="ECO:0000313" key="4">
    <source>
        <dbReference type="Proteomes" id="UP000290407"/>
    </source>
</evidence>
<evidence type="ECO:0000256" key="1">
    <source>
        <dbReference type="ARBA" id="ARBA00022729"/>
    </source>
</evidence>
<protein>
    <submittedName>
        <fullName evidence="3">DUF4174 domain-containing protein</fullName>
    </submittedName>
</protein>
<reference evidence="3 4" key="1">
    <citation type="submission" date="2019-01" db="EMBL/GenBank/DDBJ databases">
        <title>Spirosoma flava sp. nov., a propanil-degrading bacterium isolated from herbicide-contaminated soil.</title>
        <authorList>
            <person name="Zhang L."/>
            <person name="Jiang J.-D."/>
        </authorList>
    </citation>
    <scope>NUCLEOTIDE SEQUENCE [LARGE SCALE GENOMIC DNA]</scope>
    <source>
        <strain evidence="3 4">TY50</strain>
    </source>
</reference>
<sequence length="152" mass="17521">MQNRWLVSLTALLIVLTLVMESVANQRKSLKAILNEKKDHRRVLLLYGRDASSGSPGQHYLIDQQEALHEHKEAMAERDLDVIVLIASDLQEPDRQFLMQSEFKLVPHEDYMGWLIGKDGGIKQTYKKPVPAEELFNLIDSMPMRRQEAKKP</sequence>
<proteinExistence type="predicted"/>
<dbReference type="InterPro" id="IPR025232">
    <property type="entry name" value="DUF4174"/>
</dbReference>
<dbReference type="Proteomes" id="UP000290407">
    <property type="component" value="Unassembled WGS sequence"/>
</dbReference>
<dbReference type="EMBL" id="SBLB01000004">
    <property type="protein sequence ID" value="RYC68744.1"/>
    <property type="molecule type" value="Genomic_DNA"/>
</dbReference>
<organism evidence="3 4">
    <name type="scientific">Spirosoma sordidisoli</name>
    <dbReference type="NCBI Taxonomy" id="2502893"/>
    <lineage>
        <taxon>Bacteria</taxon>
        <taxon>Pseudomonadati</taxon>
        <taxon>Bacteroidota</taxon>
        <taxon>Cytophagia</taxon>
        <taxon>Cytophagales</taxon>
        <taxon>Cytophagaceae</taxon>
        <taxon>Spirosoma</taxon>
    </lineage>
</organism>
<evidence type="ECO:0000313" key="3">
    <source>
        <dbReference type="EMBL" id="RYC68744.1"/>
    </source>
</evidence>
<comment type="caution">
    <text evidence="3">The sequence shown here is derived from an EMBL/GenBank/DDBJ whole genome shotgun (WGS) entry which is preliminary data.</text>
</comment>
<dbReference type="AlphaFoldDB" id="A0A4Q2UHT1"/>
<accession>A0A4Q2UHT1</accession>
<feature type="domain" description="DUF4174" evidence="2">
    <location>
        <begin position="34"/>
        <end position="148"/>
    </location>
</feature>
<gene>
    <name evidence="3" type="ORF">EQG79_15060</name>
</gene>
<keyword evidence="1" id="KW-0732">Signal</keyword>
<evidence type="ECO:0000259" key="2">
    <source>
        <dbReference type="Pfam" id="PF13778"/>
    </source>
</evidence>
<dbReference type="Pfam" id="PF13778">
    <property type="entry name" value="DUF4174"/>
    <property type="match status" value="1"/>
</dbReference>
<keyword evidence="4" id="KW-1185">Reference proteome</keyword>